<gene>
    <name evidence="7 8" type="primary">lgt</name>
    <name evidence="8" type="ORF">N4264_20685</name>
</gene>
<feature type="binding site" evidence="7">
    <location>
        <position position="143"/>
    </location>
    <ligand>
        <name>a 1,2-diacyl-sn-glycero-3-phospho-(1'-sn-glycerol)</name>
        <dbReference type="ChEBI" id="CHEBI:64716"/>
    </ligand>
</feature>
<dbReference type="EMBL" id="CP104694">
    <property type="protein sequence ID" value="UXI67137.1"/>
    <property type="molecule type" value="Genomic_DNA"/>
</dbReference>
<protein>
    <recommendedName>
        <fullName evidence="7">Phosphatidylglycerol--prolipoprotein diacylglyceryl transferase</fullName>
        <ecNumber evidence="7">2.5.1.145</ecNumber>
    </recommendedName>
</protein>
<comment type="similarity">
    <text evidence="1 7">Belongs to the Lgt family.</text>
</comment>
<dbReference type="InterPro" id="IPR001640">
    <property type="entry name" value="Lgt"/>
</dbReference>
<comment type="pathway">
    <text evidence="7">Protein modification; lipoprotein biosynthesis (diacylglyceryl transfer).</text>
</comment>
<dbReference type="HAMAP" id="MF_01147">
    <property type="entry name" value="Lgt"/>
    <property type="match status" value="1"/>
</dbReference>
<keyword evidence="4 7" id="KW-0812">Transmembrane</keyword>
<keyword evidence="9" id="KW-1185">Reference proteome</keyword>
<feature type="transmembrane region" description="Helical" evidence="7">
    <location>
        <begin position="23"/>
        <end position="40"/>
    </location>
</feature>
<dbReference type="Pfam" id="PF01790">
    <property type="entry name" value="LGT"/>
    <property type="match status" value="1"/>
</dbReference>
<evidence type="ECO:0000256" key="7">
    <source>
        <dbReference type="HAMAP-Rule" id="MF_01147"/>
    </source>
</evidence>
<reference evidence="8" key="1">
    <citation type="submission" date="2022-09" db="EMBL/GenBank/DDBJ databases">
        <title>Tahibacter sp. nov., isolated from a fresh water.</title>
        <authorList>
            <person name="Baek J.H."/>
            <person name="Lee J.K."/>
            <person name="Kim J.M."/>
            <person name="Jeon C.O."/>
        </authorList>
    </citation>
    <scope>NUCLEOTIDE SEQUENCE</scope>
    <source>
        <strain evidence="8">W38</strain>
    </source>
</reference>
<feature type="transmembrane region" description="Helical" evidence="7">
    <location>
        <begin position="252"/>
        <end position="277"/>
    </location>
</feature>
<evidence type="ECO:0000313" key="9">
    <source>
        <dbReference type="Proteomes" id="UP001064632"/>
    </source>
</evidence>
<evidence type="ECO:0000256" key="6">
    <source>
        <dbReference type="ARBA" id="ARBA00023136"/>
    </source>
</evidence>
<dbReference type="GO" id="GO:0008961">
    <property type="term" value="F:phosphatidylglycerol-prolipoprotein diacylglyceryl transferase activity"/>
    <property type="evidence" value="ECO:0007669"/>
    <property type="project" value="UniProtKB-EC"/>
</dbReference>
<evidence type="ECO:0000256" key="1">
    <source>
        <dbReference type="ARBA" id="ARBA00007150"/>
    </source>
</evidence>
<name>A0ABY6BGZ9_9GAMM</name>
<comment type="function">
    <text evidence="7">Catalyzes the transfer of the diacylglyceryl group from phosphatidylglycerol to the sulfhydryl group of the N-terminal cysteine of a prolipoprotein, the first step in the formation of mature lipoproteins.</text>
</comment>
<evidence type="ECO:0000256" key="2">
    <source>
        <dbReference type="ARBA" id="ARBA00022475"/>
    </source>
</evidence>
<proteinExistence type="inferred from homology"/>
<accession>A0ABY6BGZ9</accession>
<feature type="transmembrane region" description="Helical" evidence="7">
    <location>
        <begin position="60"/>
        <end position="80"/>
    </location>
</feature>
<dbReference type="PANTHER" id="PTHR30589:SF0">
    <property type="entry name" value="PHOSPHATIDYLGLYCEROL--PROLIPOPROTEIN DIACYLGLYCERYL TRANSFERASE"/>
    <property type="match status" value="1"/>
</dbReference>
<evidence type="ECO:0000313" key="8">
    <source>
        <dbReference type="EMBL" id="UXI67137.1"/>
    </source>
</evidence>
<organism evidence="8 9">
    <name type="scientific">Tahibacter amnicola</name>
    <dbReference type="NCBI Taxonomy" id="2976241"/>
    <lineage>
        <taxon>Bacteria</taxon>
        <taxon>Pseudomonadati</taxon>
        <taxon>Pseudomonadota</taxon>
        <taxon>Gammaproteobacteria</taxon>
        <taxon>Lysobacterales</taxon>
        <taxon>Rhodanobacteraceae</taxon>
        <taxon>Tahibacter</taxon>
    </lineage>
</organism>
<dbReference type="PANTHER" id="PTHR30589">
    <property type="entry name" value="PROLIPOPROTEIN DIACYLGLYCERYL TRANSFERASE"/>
    <property type="match status" value="1"/>
</dbReference>
<feature type="transmembrane region" description="Helical" evidence="7">
    <location>
        <begin position="198"/>
        <end position="216"/>
    </location>
</feature>
<keyword evidence="2 7" id="KW-1003">Cell membrane</keyword>
<dbReference type="RefSeq" id="WP_261694113.1">
    <property type="nucleotide sequence ID" value="NZ_CP104694.1"/>
</dbReference>
<sequence length="306" mass="33640">MAFFHDINPVAVTLGTAEHHVSIHWYGLMYILGGLAAYLLGKRRLAQGRLPITLERYGDLMFYAMLGVILGGRIGYILFYGMDQVLENPHTIYRVWEGGMSFHGGLLGVLTAGFFWARKQQLRFFDAIDFVAPLVPIGLGLGRLGNFIGAELWGKHTDLPWGVVFPSSLSHLGKSTAELKAMFAAGQLSGEARHPSQLYELALEGVVLFVVLWIFSTKPRRRYAVSGLFALLYGVFRFAVEFVREPDAQLGYLLGGWVTMGQVLSLPLILIGIVLLVKSRNAPVAYPVAAADATPVEAHAQPANPR</sequence>
<feature type="transmembrane region" description="Helical" evidence="7">
    <location>
        <begin position="124"/>
        <end position="144"/>
    </location>
</feature>
<comment type="subcellular location">
    <subcellularLocation>
        <location evidence="7">Cell membrane</location>
        <topology evidence="7">Multi-pass membrane protein</topology>
    </subcellularLocation>
</comment>
<keyword evidence="6 7" id="KW-0472">Membrane</keyword>
<comment type="catalytic activity">
    <reaction evidence="7">
        <text>L-cysteinyl-[prolipoprotein] + a 1,2-diacyl-sn-glycero-3-phospho-(1'-sn-glycerol) = an S-1,2-diacyl-sn-glyceryl-L-cysteinyl-[prolipoprotein] + sn-glycerol 1-phosphate + H(+)</text>
        <dbReference type="Rhea" id="RHEA:56712"/>
        <dbReference type="Rhea" id="RHEA-COMP:14679"/>
        <dbReference type="Rhea" id="RHEA-COMP:14680"/>
        <dbReference type="ChEBI" id="CHEBI:15378"/>
        <dbReference type="ChEBI" id="CHEBI:29950"/>
        <dbReference type="ChEBI" id="CHEBI:57685"/>
        <dbReference type="ChEBI" id="CHEBI:64716"/>
        <dbReference type="ChEBI" id="CHEBI:140658"/>
        <dbReference type="EC" id="2.5.1.145"/>
    </reaction>
</comment>
<feature type="transmembrane region" description="Helical" evidence="7">
    <location>
        <begin position="100"/>
        <end position="117"/>
    </location>
</feature>
<dbReference type="NCBIfam" id="TIGR00544">
    <property type="entry name" value="lgt"/>
    <property type="match status" value="1"/>
</dbReference>
<feature type="transmembrane region" description="Helical" evidence="7">
    <location>
        <begin position="223"/>
        <end position="240"/>
    </location>
</feature>
<evidence type="ECO:0000256" key="5">
    <source>
        <dbReference type="ARBA" id="ARBA00022989"/>
    </source>
</evidence>
<dbReference type="Proteomes" id="UP001064632">
    <property type="component" value="Chromosome"/>
</dbReference>
<evidence type="ECO:0000256" key="3">
    <source>
        <dbReference type="ARBA" id="ARBA00022679"/>
    </source>
</evidence>
<keyword evidence="3 7" id="KW-0808">Transferase</keyword>
<dbReference type="EC" id="2.5.1.145" evidence="7"/>
<dbReference type="PROSITE" id="PS01311">
    <property type="entry name" value="LGT"/>
    <property type="match status" value="1"/>
</dbReference>
<evidence type="ECO:0000256" key="4">
    <source>
        <dbReference type="ARBA" id="ARBA00022692"/>
    </source>
</evidence>
<keyword evidence="5 7" id="KW-1133">Transmembrane helix</keyword>